<keyword evidence="2" id="KW-1185">Reference proteome</keyword>
<name>A0A9W6UEA4_9STRA</name>
<comment type="caution">
    <text evidence="1">The sequence shown here is derived from an EMBL/GenBank/DDBJ whole genome shotgun (WGS) entry which is preliminary data.</text>
</comment>
<organism evidence="1 2">
    <name type="scientific">Phytophthora fragariaefolia</name>
    <dbReference type="NCBI Taxonomy" id="1490495"/>
    <lineage>
        <taxon>Eukaryota</taxon>
        <taxon>Sar</taxon>
        <taxon>Stramenopiles</taxon>
        <taxon>Oomycota</taxon>
        <taxon>Peronosporomycetes</taxon>
        <taxon>Peronosporales</taxon>
        <taxon>Peronosporaceae</taxon>
        <taxon>Phytophthora</taxon>
    </lineage>
</organism>
<dbReference type="OrthoDB" id="120292at2759"/>
<protein>
    <submittedName>
        <fullName evidence="1">Unnamed protein product</fullName>
    </submittedName>
</protein>
<sequence length="382" mass="43120">MLSHDLPQTDEECIAAFIDTQEQNLGKELLLESNAKVARQHHLELLKRSHIVQVLEHLPPSEYVFDDTSTIPTVESACAVDSLSEDCGGFQWKANHVYTPDDVVRARDFVKTVVRPWMKERRLLPKYNGSRSNPYIYPVDMGEDSSNSCASMADSQWVPFALAMQQSRARLKATLECTECQPLHLIINGEGGSGKSWLIDHIVKDVNFVLSGSNQQHSPDRVLLLAHQGRDVVFTGDSAQPDPVVPYSLSTPTPKIVNEAHKKGREIWEEIELECTLTRQNRGKLDPEWFDALRRLRKLEPTPADVDLFNSRCCLTEQYSDSFAAAKHIAHKNVDVETAKQKCLLANTTPILQIKSQHHVQQKRLHRQRDVPAGTEHVLVGE</sequence>
<dbReference type="EMBL" id="BSXT01000590">
    <property type="protein sequence ID" value="GMF30585.1"/>
    <property type="molecule type" value="Genomic_DNA"/>
</dbReference>
<proteinExistence type="predicted"/>
<dbReference type="Proteomes" id="UP001165121">
    <property type="component" value="Unassembled WGS sequence"/>
</dbReference>
<dbReference type="AlphaFoldDB" id="A0A9W6UEA4"/>
<accession>A0A9W6UEA4</accession>
<reference evidence="1" key="1">
    <citation type="submission" date="2023-04" db="EMBL/GenBank/DDBJ databases">
        <title>Phytophthora fragariaefolia NBRC 109709.</title>
        <authorList>
            <person name="Ichikawa N."/>
            <person name="Sato H."/>
            <person name="Tonouchi N."/>
        </authorList>
    </citation>
    <scope>NUCLEOTIDE SEQUENCE</scope>
    <source>
        <strain evidence="1">NBRC 109709</strain>
    </source>
</reference>
<evidence type="ECO:0000313" key="1">
    <source>
        <dbReference type="EMBL" id="GMF30585.1"/>
    </source>
</evidence>
<evidence type="ECO:0000313" key="2">
    <source>
        <dbReference type="Proteomes" id="UP001165121"/>
    </source>
</evidence>
<gene>
    <name evidence="1" type="ORF">Pfra01_000680900</name>
</gene>